<dbReference type="PANTHER" id="PTHR30502">
    <property type="entry name" value="2-KETO-3-DEOXY-L-RHAMNONATE ALDOLASE"/>
    <property type="match status" value="1"/>
</dbReference>
<dbReference type="InterPro" id="IPR015813">
    <property type="entry name" value="Pyrv/PenolPyrv_kinase-like_dom"/>
</dbReference>
<gene>
    <name evidence="6" type="ORF">FJAP1339_LOCUS7003</name>
</gene>
<dbReference type="GO" id="GO:0005737">
    <property type="term" value="C:cytoplasm"/>
    <property type="evidence" value="ECO:0007669"/>
    <property type="project" value="TreeGrafter"/>
</dbReference>
<dbReference type="Gene3D" id="3.20.20.60">
    <property type="entry name" value="Phosphoenolpyruvate-binding domains"/>
    <property type="match status" value="1"/>
</dbReference>
<dbReference type="Pfam" id="PF03328">
    <property type="entry name" value="HpcH_HpaI"/>
    <property type="match status" value="1"/>
</dbReference>
<keyword evidence="3" id="KW-0456">Lyase</keyword>
<dbReference type="SUPFAM" id="SSF51621">
    <property type="entry name" value="Phosphoenolpyruvate/pyruvate domain"/>
    <property type="match status" value="1"/>
</dbReference>
<evidence type="ECO:0000256" key="3">
    <source>
        <dbReference type="ARBA" id="ARBA00023239"/>
    </source>
</evidence>
<feature type="chain" id="PRO_5031237931" description="HpcH/HpaI aldolase/citrate lyase domain-containing protein" evidence="4">
    <location>
        <begin position="33"/>
        <end position="288"/>
    </location>
</feature>
<evidence type="ECO:0000256" key="2">
    <source>
        <dbReference type="ARBA" id="ARBA00022723"/>
    </source>
</evidence>
<evidence type="ECO:0000256" key="4">
    <source>
        <dbReference type="SAM" id="SignalP"/>
    </source>
</evidence>
<organism evidence="6">
    <name type="scientific">Fibrocapsa japonica</name>
    <dbReference type="NCBI Taxonomy" id="94617"/>
    <lineage>
        <taxon>Eukaryota</taxon>
        <taxon>Sar</taxon>
        <taxon>Stramenopiles</taxon>
        <taxon>Ochrophyta</taxon>
        <taxon>Raphidophyceae</taxon>
        <taxon>Chattonellales</taxon>
        <taxon>Chattonellaceae</taxon>
        <taxon>Fibrocapsa</taxon>
    </lineage>
</organism>
<feature type="signal peptide" evidence="4">
    <location>
        <begin position="1"/>
        <end position="32"/>
    </location>
</feature>
<keyword evidence="4" id="KW-0732">Signal</keyword>
<evidence type="ECO:0000259" key="5">
    <source>
        <dbReference type="Pfam" id="PF03328"/>
    </source>
</evidence>
<name>A0A7S2XYT4_9STRA</name>
<keyword evidence="2" id="KW-0479">Metal-binding</keyword>
<dbReference type="AlphaFoldDB" id="A0A7S2XYT4"/>
<dbReference type="PANTHER" id="PTHR30502:SF0">
    <property type="entry name" value="PHOSPHOENOLPYRUVATE CARBOXYLASE FAMILY PROTEIN"/>
    <property type="match status" value="1"/>
</dbReference>
<comment type="similarity">
    <text evidence="1">Belongs to the HpcH/HpaI aldolase family.</text>
</comment>
<reference evidence="6" key="1">
    <citation type="submission" date="2021-01" db="EMBL/GenBank/DDBJ databases">
        <authorList>
            <person name="Corre E."/>
            <person name="Pelletier E."/>
            <person name="Niang G."/>
            <person name="Scheremetjew M."/>
            <person name="Finn R."/>
            <person name="Kale V."/>
            <person name="Holt S."/>
            <person name="Cochrane G."/>
            <person name="Meng A."/>
            <person name="Brown T."/>
            <person name="Cohen L."/>
        </authorList>
    </citation>
    <scope>NUCLEOTIDE SEQUENCE</scope>
    <source>
        <strain evidence="6">CCMP1661</strain>
    </source>
</reference>
<dbReference type="GO" id="GO:0046872">
    <property type="term" value="F:metal ion binding"/>
    <property type="evidence" value="ECO:0007669"/>
    <property type="project" value="UniProtKB-KW"/>
</dbReference>
<evidence type="ECO:0000313" key="6">
    <source>
        <dbReference type="EMBL" id="CAD9865433.1"/>
    </source>
</evidence>
<dbReference type="InterPro" id="IPR050251">
    <property type="entry name" value="HpcH-HpaI_aldolase"/>
</dbReference>
<dbReference type="EMBL" id="HBHR01014154">
    <property type="protein sequence ID" value="CAD9865433.1"/>
    <property type="molecule type" value="Transcribed_RNA"/>
</dbReference>
<dbReference type="InterPro" id="IPR005000">
    <property type="entry name" value="Aldolase/citrate-lyase_domain"/>
</dbReference>
<dbReference type="GO" id="GO:0016832">
    <property type="term" value="F:aldehyde-lyase activity"/>
    <property type="evidence" value="ECO:0007669"/>
    <property type="project" value="TreeGrafter"/>
</dbReference>
<accession>A0A7S2XYT4</accession>
<sequence>MCSSYKFSSHMPTNHITLYLLLLSTVIVMSGSQSLNGVLEKWNKGLPAINAWLQVPSSLTAEAVASLECDSVTIDLQHGMIDFRDSLHMFQAISSQGKTGMARVASNDPAAIGQALDAGALGIICPLVNDATEAKDFVSSCLYPPLGKRSFGPTRAQFLDTKNKYFDWASTSILKLAMIETKEGLSNVEDIVKTENLDGIFIGPYDLGIGLGCDPQDPLSSPVLLQAIQSIRKTAHDNGKRVGIFCANGEQARKLIEDGFDMVCPGFDLGHMIKKYSEELSEASGFSS</sequence>
<dbReference type="InterPro" id="IPR040442">
    <property type="entry name" value="Pyrv_kinase-like_dom_sf"/>
</dbReference>
<feature type="domain" description="HpcH/HpaI aldolase/citrate lyase" evidence="5">
    <location>
        <begin position="52"/>
        <end position="273"/>
    </location>
</feature>
<proteinExistence type="inferred from homology"/>
<evidence type="ECO:0000256" key="1">
    <source>
        <dbReference type="ARBA" id="ARBA00005568"/>
    </source>
</evidence>
<protein>
    <recommendedName>
        <fullName evidence="5">HpcH/HpaI aldolase/citrate lyase domain-containing protein</fullName>
    </recommendedName>
</protein>